<organism evidence="2 3">
    <name type="scientific">Penicillium daleae</name>
    <dbReference type="NCBI Taxonomy" id="63821"/>
    <lineage>
        <taxon>Eukaryota</taxon>
        <taxon>Fungi</taxon>
        <taxon>Dikarya</taxon>
        <taxon>Ascomycota</taxon>
        <taxon>Pezizomycotina</taxon>
        <taxon>Eurotiomycetes</taxon>
        <taxon>Eurotiomycetidae</taxon>
        <taxon>Eurotiales</taxon>
        <taxon>Aspergillaceae</taxon>
        <taxon>Penicillium</taxon>
    </lineage>
</organism>
<evidence type="ECO:0000313" key="2">
    <source>
        <dbReference type="EMBL" id="KAJ5464388.1"/>
    </source>
</evidence>
<dbReference type="AlphaFoldDB" id="A0AAD6CFG6"/>
<protein>
    <submittedName>
        <fullName evidence="2">Uncharacterized protein</fullName>
    </submittedName>
</protein>
<dbReference type="RefSeq" id="XP_056771235.1">
    <property type="nucleotide sequence ID" value="XM_056903468.1"/>
</dbReference>
<reference evidence="2" key="2">
    <citation type="journal article" date="2023" name="IMA Fungus">
        <title>Comparative genomic study of the Penicillium genus elucidates a diverse pangenome and 15 lateral gene transfer events.</title>
        <authorList>
            <person name="Petersen C."/>
            <person name="Sorensen T."/>
            <person name="Nielsen M.R."/>
            <person name="Sondergaard T.E."/>
            <person name="Sorensen J.L."/>
            <person name="Fitzpatrick D.A."/>
            <person name="Frisvad J.C."/>
            <person name="Nielsen K.L."/>
        </authorList>
    </citation>
    <scope>NUCLEOTIDE SEQUENCE</scope>
    <source>
        <strain evidence="2">IBT 16125</strain>
    </source>
</reference>
<keyword evidence="3" id="KW-1185">Reference proteome</keyword>
<evidence type="ECO:0000313" key="3">
    <source>
        <dbReference type="Proteomes" id="UP001213681"/>
    </source>
</evidence>
<proteinExistence type="predicted"/>
<gene>
    <name evidence="2" type="ORF">N7458_000074</name>
</gene>
<dbReference type="Proteomes" id="UP001213681">
    <property type="component" value="Unassembled WGS sequence"/>
</dbReference>
<dbReference type="EMBL" id="JAPVEA010000001">
    <property type="protein sequence ID" value="KAJ5464388.1"/>
    <property type="molecule type" value="Genomic_DNA"/>
</dbReference>
<dbReference type="GeneID" id="81593711"/>
<comment type="caution">
    <text evidence="2">The sequence shown here is derived from an EMBL/GenBank/DDBJ whole genome shotgun (WGS) entry which is preliminary data.</text>
</comment>
<feature type="region of interest" description="Disordered" evidence="1">
    <location>
        <begin position="1"/>
        <end position="112"/>
    </location>
</feature>
<accession>A0AAD6CFG6</accession>
<feature type="compositionally biased region" description="Low complexity" evidence="1">
    <location>
        <begin position="41"/>
        <end position="64"/>
    </location>
</feature>
<evidence type="ECO:0000256" key="1">
    <source>
        <dbReference type="SAM" id="MobiDB-lite"/>
    </source>
</evidence>
<reference evidence="2" key="1">
    <citation type="submission" date="2022-12" db="EMBL/GenBank/DDBJ databases">
        <authorList>
            <person name="Petersen C."/>
        </authorList>
    </citation>
    <scope>NUCLEOTIDE SEQUENCE</scope>
    <source>
        <strain evidence="2">IBT 16125</strain>
    </source>
</reference>
<sequence>MVITISIDPGNPGNTSVRQTKSSKSPPSSKRPRPPKSLSGSAQAINNSEEASSNSNGSSKSDASSSEDEWQHSIYPDSLAPSDSRSRARKPKSGGFVSKSRPSIDKSSKNAAVQTVNIQPLSDADLSGHQEKDFTMHFDLDIGLDVNADIEELSRLNQLGHFNEAILLFHERLASHVDFFPVTAEYVDLLLEQGSFRDAEAFITARLNDMVATFSQVELRLLRLLKSFAEIYTKGALIPALQMTKQVLDDLQKETDEDPSSFKSSIGQHVSLQNLL</sequence>
<name>A0AAD6CFG6_9EURO</name>